<dbReference type="eggNOG" id="KOG0157">
    <property type="taxonomic scope" value="Eukaryota"/>
</dbReference>
<reference evidence="2" key="1">
    <citation type="journal article" date="2012" name="Nat. Genet.">
        <title>Lifestyle transitions in plant pathogenic Colletotrichum fungi deciphered by genome and transcriptome analyses.</title>
        <authorList>
            <person name="O'Connell R.J."/>
            <person name="Thon M.R."/>
            <person name="Hacquard S."/>
            <person name="Amyotte S.G."/>
            <person name="Kleemann J."/>
            <person name="Torres M.F."/>
            <person name="Damm U."/>
            <person name="Buiate E.A."/>
            <person name="Epstein L."/>
            <person name="Alkan N."/>
            <person name="Altmueller J."/>
            <person name="Alvarado-Balderrama L."/>
            <person name="Bauser C.A."/>
            <person name="Becker C."/>
            <person name="Birren B.W."/>
            <person name="Chen Z."/>
            <person name="Choi J."/>
            <person name="Crouch J.A."/>
            <person name="Duvick J.P."/>
            <person name="Farman M.A."/>
            <person name="Gan P."/>
            <person name="Heiman D."/>
            <person name="Henrissat B."/>
            <person name="Howard R.J."/>
            <person name="Kabbage M."/>
            <person name="Koch C."/>
            <person name="Kracher B."/>
            <person name="Kubo Y."/>
            <person name="Law A.D."/>
            <person name="Lebrun M.-H."/>
            <person name="Lee Y.-H."/>
            <person name="Miyara I."/>
            <person name="Moore N."/>
            <person name="Neumann U."/>
            <person name="Nordstroem K."/>
            <person name="Panaccione D.G."/>
            <person name="Panstruga R."/>
            <person name="Place M."/>
            <person name="Proctor R.H."/>
            <person name="Prusky D."/>
            <person name="Rech G."/>
            <person name="Reinhardt R."/>
            <person name="Rollins J.A."/>
            <person name="Rounsley S."/>
            <person name="Schardl C.L."/>
            <person name="Schwartz D.C."/>
            <person name="Shenoy N."/>
            <person name="Shirasu K."/>
            <person name="Sikhakolli U.R."/>
            <person name="Stueber K."/>
            <person name="Sukno S.A."/>
            <person name="Sweigard J.A."/>
            <person name="Takano Y."/>
            <person name="Takahara H."/>
            <person name="Trail F."/>
            <person name="van der Does H.C."/>
            <person name="Voll L.M."/>
            <person name="Will I."/>
            <person name="Young S."/>
            <person name="Zeng Q."/>
            <person name="Zhang J."/>
            <person name="Zhou S."/>
            <person name="Dickman M.B."/>
            <person name="Schulze-Lefert P."/>
            <person name="Ver Loren van Themaat E."/>
            <person name="Ma L.-J."/>
            <person name="Vaillancourt L.J."/>
        </authorList>
    </citation>
    <scope>NUCLEOTIDE SEQUENCE [LARGE SCALE GENOMIC DNA]</scope>
    <source>
        <strain evidence="2">IMI 349063</strain>
    </source>
</reference>
<dbReference type="GO" id="GO:0016705">
    <property type="term" value="F:oxidoreductase activity, acting on paired donors, with incorporation or reduction of molecular oxygen"/>
    <property type="evidence" value="ECO:0007669"/>
    <property type="project" value="InterPro"/>
</dbReference>
<dbReference type="Proteomes" id="UP000007174">
    <property type="component" value="Unassembled WGS sequence"/>
</dbReference>
<dbReference type="HOGENOM" id="CLU_2133337_0_0_1"/>
<dbReference type="GO" id="GO:0020037">
    <property type="term" value="F:heme binding"/>
    <property type="evidence" value="ECO:0007669"/>
    <property type="project" value="InterPro"/>
</dbReference>
<gene>
    <name evidence="1" type="ORF">CH063_08328</name>
</gene>
<dbReference type="InterPro" id="IPR001128">
    <property type="entry name" value="Cyt_P450"/>
</dbReference>
<dbReference type="GO" id="GO:0004497">
    <property type="term" value="F:monooxygenase activity"/>
    <property type="evidence" value="ECO:0007669"/>
    <property type="project" value="InterPro"/>
</dbReference>
<dbReference type="SUPFAM" id="SSF48264">
    <property type="entry name" value="Cytochrome P450"/>
    <property type="match status" value="1"/>
</dbReference>
<dbReference type="EMBL" id="CACQ02002185">
    <property type="protein sequence ID" value="CCF36860.1"/>
    <property type="molecule type" value="Genomic_DNA"/>
</dbReference>
<dbReference type="Gene3D" id="1.10.630.10">
    <property type="entry name" value="Cytochrome P450"/>
    <property type="match status" value="1"/>
</dbReference>
<dbReference type="AlphaFoldDB" id="H1V9F7"/>
<dbReference type="InterPro" id="IPR036396">
    <property type="entry name" value="Cyt_P450_sf"/>
</dbReference>
<sequence>MTLREAVVDTVIDGHKDTALGGDNNAESKKTAASGGATSNYAFMTFLHGPRSCIGQGFAKAEFACILASWIGRFEFSLRNKEEYDEKNLSIKGGVTARPSKGLHVYVKVVDGW</sequence>
<dbReference type="STRING" id="759273.H1V9F7"/>
<name>H1V9F7_COLHI</name>
<evidence type="ECO:0000313" key="1">
    <source>
        <dbReference type="EMBL" id="CCF36860.1"/>
    </source>
</evidence>
<proteinExistence type="predicted"/>
<dbReference type="Pfam" id="PF00067">
    <property type="entry name" value="p450"/>
    <property type="match status" value="1"/>
</dbReference>
<evidence type="ECO:0000313" key="2">
    <source>
        <dbReference type="Proteomes" id="UP000007174"/>
    </source>
</evidence>
<dbReference type="GO" id="GO:0005506">
    <property type="term" value="F:iron ion binding"/>
    <property type="evidence" value="ECO:0007669"/>
    <property type="project" value="InterPro"/>
</dbReference>
<dbReference type="VEuPathDB" id="FungiDB:CH63R_01042"/>
<accession>H1V9F7</accession>
<organism evidence="1 2">
    <name type="scientific">Colletotrichum higginsianum (strain IMI 349063)</name>
    <name type="common">Crucifer anthracnose fungus</name>
    <dbReference type="NCBI Taxonomy" id="759273"/>
    <lineage>
        <taxon>Eukaryota</taxon>
        <taxon>Fungi</taxon>
        <taxon>Dikarya</taxon>
        <taxon>Ascomycota</taxon>
        <taxon>Pezizomycotina</taxon>
        <taxon>Sordariomycetes</taxon>
        <taxon>Hypocreomycetidae</taxon>
        <taxon>Glomerellales</taxon>
        <taxon>Glomerellaceae</taxon>
        <taxon>Colletotrichum</taxon>
        <taxon>Colletotrichum destructivum species complex</taxon>
    </lineage>
</organism>
<protein>
    <submittedName>
        <fullName evidence="1">Uncharacterized protein</fullName>
    </submittedName>
</protein>